<evidence type="ECO:0000313" key="1">
    <source>
        <dbReference type="EMBL" id="KAL0070575.1"/>
    </source>
</evidence>
<dbReference type="InterPro" id="IPR011059">
    <property type="entry name" value="Metal-dep_hydrolase_composite"/>
</dbReference>
<gene>
    <name evidence="1" type="ORF">AAF712_002414</name>
</gene>
<dbReference type="InterPro" id="IPR011659">
    <property type="entry name" value="WD40"/>
</dbReference>
<proteinExistence type="predicted"/>
<organism evidence="1 2">
    <name type="scientific">Marasmius tenuissimus</name>
    <dbReference type="NCBI Taxonomy" id="585030"/>
    <lineage>
        <taxon>Eukaryota</taxon>
        <taxon>Fungi</taxon>
        <taxon>Dikarya</taxon>
        <taxon>Basidiomycota</taxon>
        <taxon>Agaricomycotina</taxon>
        <taxon>Agaricomycetes</taxon>
        <taxon>Agaricomycetidae</taxon>
        <taxon>Agaricales</taxon>
        <taxon>Marasmiineae</taxon>
        <taxon>Marasmiaceae</taxon>
        <taxon>Marasmius</taxon>
    </lineage>
</organism>
<dbReference type="Pfam" id="PF07676">
    <property type="entry name" value="PD40"/>
    <property type="match status" value="1"/>
</dbReference>
<evidence type="ECO:0000313" key="2">
    <source>
        <dbReference type="Proteomes" id="UP001437256"/>
    </source>
</evidence>
<comment type="caution">
    <text evidence="1">The sequence shown here is derived from an EMBL/GenBank/DDBJ whole genome shotgun (WGS) entry which is preliminary data.</text>
</comment>
<sequence length="1263" mass="139514">MPKNQWTSLKKLALFVLGLAALHLLTDSYLRTTTHFDAFISYYYAPATTRTSWEDDMPYYNQTPWDISTDYPYPRILEFDVQEGTWLRLDVHPRSGDIIFDMLGDIYCIPSPFDGRARARARPVLLGVPYDAEPRFSPEGDKLAFRSDAGLGVDNLWVMPWRGCEEMDVRPSMSMDGDGVSSNSNSNLVRALSVKASEDEMLARGVKETRERRERRLIREGRLEAKRVSNETWRTVTNPRFHPTGTKVIGTKWYQGYVTLGAPEGWEYTLPDLESEQPPSSVLRGSGKRVLGRTLPPGYTEADYPNLQIGPEQFIFSGEDEIIYAKNVVDDFVVSGEKDPFKGIFAVISRNLTTGVEETLVDATPGSAMRPELSRDGRTLAFIRRSRDHGVLILRDMQSGTLHQIWDGLSTEFSTIWSAASGPYPSYAFTSRDEAIVIWARGQIYYVPLSENAFGEKVAGGTPWPILFSAHVEKQIAETRSSTIDLVGIETQETQRVHAFKDLRVDDTGSRAVVQAAGVSVVQVLGESNVTAVPVLHPEMAYYTPSFVPGSNHLVLHARWSDTNFTTFELADTDTGSAFELTGIPLGRYFGAVLSPLASNGDDDTTRMIAFVKSAGDILTGHTVATAKPGVYIGKLVLPSESSSTSQIPVSDIRLVSSNVDTSKAREITLSFITESLLLVHDTNHAFTIDLEEDKTQELAKGKVINEITSTFGAEQNYLAFAEYSHVYIAPSDDLGNEELMSLSAKPRNSTRGLARLSDHGGHSITWSRDFKKVFWLLGPFIRSLEVSKLEECNEEIRRDSETFGISCVDRLVDRRELFVRHSTDISRLRRDVGLAEASSDGVLAVVNATLLTMATGNQEDDLIREGTLVVQNGLILGVGPAKDIPIPANATTIDAGGAFVMPGFFDAHAHWNAPYTRYPAKSWEMQTFLAYGVTTMHNPSSGTVTGFIERSRLESGQMIGPRIFSAGAPIFAGTWPGLHEEIVDEKQAFSALYRIKAEGGPVSHSYKNYNLPSRASRQRLLKASKKLDMLCVPEGGGFFDWGLTYIIDGMTTHEHNLPVAVLYDDVMQLFARSGTGYTPTYIVFYGGPPGENYVWATHDVPGDPKLRKFTPHDILEVLTEATAAPLYAYTLFNASASTAKMSRMGLPIHIGAHGENPKGHNYHAEMFFAKQGGLSNYEVLKAAISDGPKTFGLFASIGSLSRGKLADFLVYEPGLDLLNGSIEDTRRLSLVARGGRVWNASTMEEFWPKKGKVQDMPPLNVG</sequence>
<dbReference type="Gene3D" id="2.30.40.10">
    <property type="entry name" value="Urease, subunit C, domain 1"/>
    <property type="match status" value="2"/>
</dbReference>
<dbReference type="PANTHER" id="PTHR43135:SF3">
    <property type="entry name" value="ALPHA-D-RIBOSE 1-METHYLPHOSPHONATE 5-TRIPHOSPHATE DIPHOSPHATASE"/>
    <property type="match status" value="1"/>
</dbReference>
<dbReference type="Proteomes" id="UP001437256">
    <property type="component" value="Unassembled WGS sequence"/>
</dbReference>
<reference evidence="1 2" key="1">
    <citation type="submission" date="2024-05" db="EMBL/GenBank/DDBJ databases">
        <title>A draft genome resource for the thread blight pathogen Marasmius tenuissimus strain MS-2.</title>
        <authorList>
            <person name="Yulfo-Soto G.E."/>
            <person name="Baruah I.K."/>
            <person name="Amoako-Attah I."/>
            <person name="Bukari Y."/>
            <person name="Meinhardt L.W."/>
            <person name="Bailey B.A."/>
            <person name="Cohen S.P."/>
        </authorList>
    </citation>
    <scope>NUCLEOTIDE SEQUENCE [LARGE SCALE GENOMIC DNA]</scope>
    <source>
        <strain evidence="1 2">MS-2</strain>
    </source>
</reference>
<dbReference type="InterPro" id="IPR051781">
    <property type="entry name" value="Metallo-dep_Hydrolase"/>
</dbReference>
<keyword evidence="2" id="KW-1185">Reference proteome</keyword>
<dbReference type="InterPro" id="IPR032466">
    <property type="entry name" value="Metal_Hydrolase"/>
</dbReference>
<name>A0ABR3A9E0_9AGAR</name>
<dbReference type="InterPro" id="IPR011042">
    <property type="entry name" value="6-blade_b-propeller_TolB-like"/>
</dbReference>
<dbReference type="SUPFAM" id="SSF51338">
    <property type="entry name" value="Composite domain of metallo-dependent hydrolases"/>
    <property type="match status" value="1"/>
</dbReference>
<protein>
    <recommendedName>
        <fullName evidence="3">Amidohydrolase-related domain-containing protein</fullName>
    </recommendedName>
</protein>
<evidence type="ECO:0008006" key="3">
    <source>
        <dbReference type="Google" id="ProtNLM"/>
    </source>
</evidence>
<dbReference type="Gene3D" id="3.20.20.140">
    <property type="entry name" value="Metal-dependent hydrolases"/>
    <property type="match status" value="2"/>
</dbReference>
<dbReference type="PANTHER" id="PTHR43135">
    <property type="entry name" value="ALPHA-D-RIBOSE 1-METHYLPHOSPHONATE 5-TRIPHOSPHATE DIPHOSPHATASE"/>
    <property type="match status" value="1"/>
</dbReference>
<accession>A0ABR3A9E0</accession>
<dbReference type="SUPFAM" id="SSF82171">
    <property type="entry name" value="DPP6 N-terminal domain-like"/>
    <property type="match status" value="1"/>
</dbReference>
<dbReference type="SUPFAM" id="SSF51556">
    <property type="entry name" value="Metallo-dependent hydrolases"/>
    <property type="match status" value="1"/>
</dbReference>
<dbReference type="Gene3D" id="2.120.10.30">
    <property type="entry name" value="TolB, C-terminal domain"/>
    <property type="match status" value="2"/>
</dbReference>
<dbReference type="EMBL" id="JBBXMP010000006">
    <property type="protein sequence ID" value="KAL0070575.1"/>
    <property type="molecule type" value="Genomic_DNA"/>
</dbReference>